<evidence type="ECO:0000256" key="7">
    <source>
        <dbReference type="ARBA" id="ARBA00023136"/>
    </source>
</evidence>
<dbReference type="Pfam" id="PF02028">
    <property type="entry name" value="BCCT"/>
    <property type="match status" value="1"/>
</dbReference>
<dbReference type="Proteomes" id="UP000635983">
    <property type="component" value="Unassembled WGS sequence"/>
</dbReference>
<evidence type="ECO:0000256" key="6">
    <source>
        <dbReference type="ARBA" id="ARBA00022989"/>
    </source>
</evidence>
<dbReference type="GO" id="GO:0005886">
    <property type="term" value="C:plasma membrane"/>
    <property type="evidence" value="ECO:0007669"/>
    <property type="project" value="UniProtKB-SubCell"/>
</dbReference>
<comment type="subcellular location">
    <subcellularLocation>
        <location evidence="1">Cell membrane</location>
        <topology evidence="1">Multi-pass membrane protein</topology>
    </subcellularLocation>
</comment>
<sequence>MEIQPERTINPPVFYTSGGLIIALVLFAIIAPESAQSLFGAVQAWILANVSWFYILAVGIILISVIFLAISRYGDIKLGPDHSEPDFKNVTWFAMLFSAGMGIGIMFFGVAEPVMHFISPPVGEGGTVDSAREAMKITFFHWGLHAWSIYAVVALVLAFFAYRHDLPLTLRSALYPLIGDRIHGPIGHAVDILAIIGTVMGVATSLGLGVSQIGSGLNFLFGIEPTIPVQIMLIIGTCALATLSVATGLEKGVRILSELNLGLAALLVLFVLVLGPTIFLLQTFVQNIGAYMSDIVSMTFNLYAYEPTDWLGGWTLFYWGWWIAWSPFVGMFIARISRGRTIREFVCGVLFVPAGFTLFWMTVFGDSAIHLILANGVTSLADAVDADSSIALFAFLDQLPLSKVVSGIAVLMVIVFFVTSADSGALVVDLMASGGKEVTPVWQRIFWSSSMGVVAIALLLADGLTALQTATIATALPFSVILLIALWGLFKALSRDAAKQSLRHQALNLSSGGSSSGDNWQRRLRNMIMMPRRNHVMRFIDDTVEPAFEAVAAELGKHGYEVQVSRDEKNNISLDVMHGEHLDFHYSVHPKAYAQPVLVPRDQKDQEERKYFRAEVHLREGGQDYDIMGWSLNGVIGDVLDQYERHRHYLHLTR</sequence>
<evidence type="ECO:0000313" key="9">
    <source>
        <dbReference type="EMBL" id="GGJ79695.1"/>
    </source>
</evidence>
<feature type="transmembrane region" description="Helical" evidence="8">
    <location>
        <begin position="12"/>
        <end position="31"/>
    </location>
</feature>
<feature type="transmembrane region" description="Helical" evidence="8">
    <location>
        <begin position="408"/>
        <end position="432"/>
    </location>
</feature>
<accession>A0A917URN3</accession>
<dbReference type="NCBIfam" id="TIGR00842">
    <property type="entry name" value="bcct"/>
    <property type="match status" value="1"/>
</dbReference>
<feature type="transmembrane region" description="Helical" evidence="8">
    <location>
        <begin position="467"/>
        <end position="490"/>
    </location>
</feature>
<evidence type="ECO:0000256" key="4">
    <source>
        <dbReference type="ARBA" id="ARBA00022475"/>
    </source>
</evidence>
<feature type="transmembrane region" description="Helical" evidence="8">
    <location>
        <begin position="229"/>
        <end position="249"/>
    </location>
</feature>
<keyword evidence="6 8" id="KW-1133">Transmembrane helix</keyword>
<feature type="transmembrane region" description="Helical" evidence="8">
    <location>
        <begin position="444"/>
        <end position="461"/>
    </location>
</feature>
<evidence type="ECO:0000256" key="8">
    <source>
        <dbReference type="SAM" id="Phobius"/>
    </source>
</evidence>
<dbReference type="EMBL" id="BMPO01000001">
    <property type="protein sequence ID" value="GGJ79695.1"/>
    <property type="molecule type" value="Genomic_DNA"/>
</dbReference>
<evidence type="ECO:0000256" key="5">
    <source>
        <dbReference type="ARBA" id="ARBA00022692"/>
    </source>
</evidence>
<dbReference type="PANTHER" id="PTHR30047:SF7">
    <property type="entry name" value="HIGH-AFFINITY CHOLINE TRANSPORT PROTEIN"/>
    <property type="match status" value="1"/>
</dbReference>
<protein>
    <submittedName>
        <fullName evidence="9">Choline transporter</fullName>
    </submittedName>
</protein>
<reference evidence="9" key="1">
    <citation type="journal article" date="2014" name="Int. J. Syst. Evol. Microbiol.">
        <title>Complete genome sequence of Corynebacterium casei LMG S-19264T (=DSM 44701T), isolated from a smear-ripened cheese.</title>
        <authorList>
            <consortium name="US DOE Joint Genome Institute (JGI-PGF)"/>
            <person name="Walter F."/>
            <person name="Albersmeier A."/>
            <person name="Kalinowski J."/>
            <person name="Ruckert C."/>
        </authorList>
    </citation>
    <scope>NUCLEOTIDE SEQUENCE</scope>
    <source>
        <strain evidence="9">JCM 30078</strain>
    </source>
</reference>
<evidence type="ECO:0000256" key="1">
    <source>
        <dbReference type="ARBA" id="ARBA00004651"/>
    </source>
</evidence>
<feature type="transmembrane region" description="Helical" evidence="8">
    <location>
        <begin position="51"/>
        <end position="70"/>
    </location>
</feature>
<name>A0A917URN3_9PSED</name>
<evidence type="ECO:0000256" key="2">
    <source>
        <dbReference type="ARBA" id="ARBA00005658"/>
    </source>
</evidence>
<evidence type="ECO:0000256" key="3">
    <source>
        <dbReference type="ARBA" id="ARBA00022448"/>
    </source>
</evidence>
<keyword evidence="4" id="KW-1003">Cell membrane</keyword>
<proteinExistence type="inferred from homology"/>
<evidence type="ECO:0000313" key="10">
    <source>
        <dbReference type="Proteomes" id="UP000635983"/>
    </source>
</evidence>
<dbReference type="PROSITE" id="PS01303">
    <property type="entry name" value="BCCT"/>
    <property type="match status" value="1"/>
</dbReference>
<keyword evidence="5 8" id="KW-0812">Transmembrane</keyword>
<dbReference type="GO" id="GO:0022857">
    <property type="term" value="F:transmembrane transporter activity"/>
    <property type="evidence" value="ECO:0007669"/>
    <property type="project" value="InterPro"/>
</dbReference>
<organism evidence="9 10">
    <name type="scientific">Pseudomonas matsuisoli</name>
    <dbReference type="NCBI Taxonomy" id="1515666"/>
    <lineage>
        <taxon>Bacteria</taxon>
        <taxon>Pseudomonadati</taxon>
        <taxon>Pseudomonadota</taxon>
        <taxon>Gammaproteobacteria</taxon>
        <taxon>Pseudomonadales</taxon>
        <taxon>Pseudomonadaceae</taxon>
        <taxon>Pseudomonas</taxon>
    </lineage>
</organism>
<dbReference type="AlphaFoldDB" id="A0A917URN3"/>
<comment type="similarity">
    <text evidence="2">Belongs to the BCCT transporter (TC 2.A.15) family.</text>
</comment>
<keyword evidence="7 8" id="KW-0472">Membrane</keyword>
<gene>
    <name evidence="9" type="ORF">GCM10009304_01850</name>
</gene>
<dbReference type="InterPro" id="IPR018093">
    <property type="entry name" value="BCCT_CS"/>
</dbReference>
<feature type="transmembrane region" description="Helical" evidence="8">
    <location>
        <begin position="316"/>
        <end position="333"/>
    </location>
</feature>
<feature type="transmembrane region" description="Helical" evidence="8">
    <location>
        <begin position="345"/>
        <end position="363"/>
    </location>
</feature>
<keyword evidence="3" id="KW-0813">Transport</keyword>
<dbReference type="NCBIfam" id="NF007399">
    <property type="entry name" value="PRK09928.1"/>
    <property type="match status" value="1"/>
</dbReference>
<feature type="transmembrane region" description="Helical" evidence="8">
    <location>
        <begin position="90"/>
        <end position="111"/>
    </location>
</feature>
<dbReference type="InterPro" id="IPR000060">
    <property type="entry name" value="BCCT_transptr"/>
</dbReference>
<dbReference type="RefSeq" id="WP_188981263.1">
    <property type="nucleotide sequence ID" value="NZ_BMPO01000001.1"/>
</dbReference>
<feature type="transmembrane region" description="Helical" evidence="8">
    <location>
        <begin position="139"/>
        <end position="162"/>
    </location>
</feature>
<keyword evidence="10" id="KW-1185">Reference proteome</keyword>
<dbReference type="PANTHER" id="PTHR30047">
    <property type="entry name" value="HIGH-AFFINITY CHOLINE TRANSPORT PROTEIN-RELATED"/>
    <property type="match status" value="1"/>
</dbReference>
<comment type="caution">
    <text evidence="9">The sequence shown here is derived from an EMBL/GenBank/DDBJ whole genome shotgun (WGS) entry which is preliminary data.</text>
</comment>
<reference evidence="9" key="2">
    <citation type="submission" date="2020-09" db="EMBL/GenBank/DDBJ databases">
        <authorList>
            <person name="Sun Q."/>
            <person name="Ohkuma M."/>
        </authorList>
    </citation>
    <scope>NUCLEOTIDE SEQUENCE</scope>
    <source>
        <strain evidence="9">JCM 30078</strain>
    </source>
</reference>
<feature type="transmembrane region" description="Helical" evidence="8">
    <location>
        <begin position="261"/>
        <end position="285"/>
    </location>
</feature>
<feature type="transmembrane region" description="Helical" evidence="8">
    <location>
        <begin position="189"/>
        <end position="209"/>
    </location>
</feature>